<comment type="caution">
    <text evidence="1">The sequence shown here is derived from an EMBL/GenBank/DDBJ whole genome shotgun (WGS) entry which is preliminary data.</text>
</comment>
<organism evidence="1 2">
    <name type="scientific">Armadillidium nasatum</name>
    <dbReference type="NCBI Taxonomy" id="96803"/>
    <lineage>
        <taxon>Eukaryota</taxon>
        <taxon>Metazoa</taxon>
        <taxon>Ecdysozoa</taxon>
        <taxon>Arthropoda</taxon>
        <taxon>Crustacea</taxon>
        <taxon>Multicrustacea</taxon>
        <taxon>Malacostraca</taxon>
        <taxon>Eumalacostraca</taxon>
        <taxon>Peracarida</taxon>
        <taxon>Isopoda</taxon>
        <taxon>Oniscidea</taxon>
        <taxon>Crinocheta</taxon>
        <taxon>Armadillidiidae</taxon>
        <taxon>Armadillidium</taxon>
    </lineage>
</organism>
<reference evidence="1 2" key="1">
    <citation type="journal article" date="2019" name="PLoS Biol.">
        <title>Sex chromosomes control vertical transmission of feminizing Wolbachia symbionts in an isopod.</title>
        <authorList>
            <person name="Becking T."/>
            <person name="Chebbi M.A."/>
            <person name="Giraud I."/>
            <person name="Moumen B."/>
            <person name="Laverre T."/>
            <person name="Caubet Y."/>
            <person name="Peccoud J."/>
            <person name="Gilbert C."/>
            <person name="Cordaux R."/>
        </authorList>
    </citation>
    <scope>NUCLEOTIDE SEQUENCE [LARGE SCALE GENOMIC DNA]</scope>
    <source>
        <strain evidence="1">ANa2</strain>
        <tissue evidence="1">Whole body excluding digestive tract and cuticle</tissue>
    </source>
</reference>
<evidence type="ECO:0000313" key="2">
    <source>
        <dbReference type="Proteomes" id="UP000326759"/>
    </source>
</evidence>
<name>A0A5N5T8T5_9CRUS</name>
<evidence type="ECO:0000313" key="1">
    <source>
        <dbReference type="EMBL" id="KAB7503016.1"/>
    </source>
</evidence>
<dbReference type="Proteomes" id="UP000326759">
    <property type="component" value="Unassembled WGS sequence"/>
</dbReference>
<dbReference type="EMBL" id="SEYY01006045">
    <property type="protein sequence ID" value="KAB7503016.1"/>
    <property type="molecule type" value="Genomic_DNA"/>
</dbReference>
<accession>A0A5N5T8T5</accession>
<sequence length="72" mass="8231">MSVVCVVGERKGAFLWWWVFTDILFTEIVSSANSLKYETFLARIPVLGSHSSAWITLQCSDYQYLDHFPVLG</sequence>
<proteinExistence type="predicted"/>
<protein>
    <submittedName>
        <fullName evidence="1">Uncharacterized protein</fullName>
    </submittedName>
</protein>
<keyword evidence="2" id="KW-1185">Reference proteome</keyword>
<dbReference type="AlphaFoldDB" id="A0A5N5T8T5"/>
<gene>
    <name evidence="1" type="ORF">Anas_13593</name>
</gene>